<reference evidence="8" key="1">
    <citation type="submission" date="2018-05" db="EMBL/GenBank/DDBJ databases">
        <authorList>
            <person name="Lanie J.A."/>
            <person name="Ng W.-L."/>
            <person name="Kazmierczak K.M."/>
            <person name="Andrzejewski T.M."/>
            <person name="Davidsen T.M."/>
            <person name="Wayne K.J."/>
            <person name="Tettelin H."/>
            <person name="Glass J.I."/>
            <person name="Rusch D."/>
            <person name="Podicherti R."/>
            <person name="Tsui H.-C.T."/>
            <person name="Winkler M.E."/>
        </authorList>
    </citation>
    <scope>NUCLEOTIDE SEQUENCE</scope>
</reference>
<dbReference type="InterPro" id="IPR002937">
    <property type="entry name" value="Amino_oxidase"/>
</dbReference>
<keyword evidence="4" id="KW-0560">Oxidoreductase</keyword>
<dbReference type="Gene3D" id="3.50.50.60">
    <property type="entry name" value="FAD/NAD(P)-binding domain"/>
    <property type="match status" value="1"/>
</dbReference>
<dbReference type="Pfam" id="PF01593">
    <property type="entry name" value="Amino_oxidase"/>
    <property type="match status" value="1"/>
</dbReference>
<keyword evidence="2" id="KW-0285">Flavoprotein</keyword>
<name>A0A381NND2_9ZZZZ</name>
<feature type="domain" description="Amine oxidase" evidence="7">
    <location>
        <begin position="11"/>
        <end position="462"/>
    </location>
</feature>
<dbReference type="AlphaFoldDB" id="A0A381NND2"/>
<dbReference type="EMBL" id="UINC01000453">
    <property type="protein sequence ID" value="SUZ55634.1"/>
    <property type="molecule type" value="Genomic_DNA"/>
</dbReference>
<keyword evidence="3" id="KW-0274">FAD</keyword>
<dbReference type="PANTHER" id="PTHR42923">
    <property type="entry name" value="PROTOPORPHYRINOGEN OXIDASE"/>
    <property type="match status" value="1"/>
</dbReference>
<dbReference type="InterPro" id="IPR004572">
    <property type="entry name" value="Protoporphyrinogen_oxidase"/>
</dbReference>
<dbReference type="GO" id="GO:0006783">
    <property type="term" value="P:heme biosynthetic process"/>
    <property type="evidence" value="ECO:0007669"/>
    <property type="project" value="UniProtKB-KW"/>
</dbReference>
<dbReference type="GO" id="GO:0004729">
    <property type="term" value="F:oxygen-dependent protoporphyrinogen oxidase activity"/>
    <property type="evidence" value="ECO:0007669"/>
    <property type="project" value="InterPro"/>
</dbReference>
<evidence type="ECO:0000256" key="5">
    <source>
        <dbReference type="ARBA" id="ARBA00023133"/>
    </source>
</evidence>
<comment type="cofactor">
    <cofactor evidence="1">
        <name>FAD</name>
        <dbReference type="ChEBI" id="CHEBI:57692"/>
    </cofactor>
</comment>
<sequence length="476" mass="52016">MKKIIIVGGGIAGLAAAYRIQRKISEGADLECILLEGSDQFGGKISTEKSDGFVIERGPDSFISQKPAAIQLCKQLGLEDRLTGTNPNSPNTFVYTGGKLVTMPDGLSLMIPTKFLPFALTSLFSFPGKIRMALDLLIPRKDDDSDESLASFVRRRMGEEALSKMAEPMLAGIYASDPEKMSIGSTFPMFVETERKYRSLILGMLARKKAMLMNAGTRPRTSHSLFMTLKDGLGEMVDAVIKKSPNIQFKSGVKVAALEKKEDGWHVKLGDGSECQTDAIILATPGGITAKIIKPIAPDSAELLDRIHYVSTATVTLGYKKEGFSHSLDGFGFVVPKAEGRSILACTWTSSKFPHRTPEGYVMLRCYLGGALQEEIAEKDAETLETLVRNDLQKIMGINETPIFCKVFQNHKSNVQYHVNHSERIDSIMEDLKNFPGLFLAGSAYRGIGIPDCIQNGNQAAESAFDFLNGKSHVSV</sequence>
<keyword evidence="5" id="KW-0350">Heme biosynthesis</keyword>
<dbReference type="InterPro" id="IPR036188">
    <property type="entry name" value="FAD/NAD-bd_sf"/>
</dbReference>
<gene>
    <name evidence="8" type="ORF">METZ01_LOCUS8488</name>
</gene>
<protein>
    <recommendedName>
        <fullName evidence="7">Amine oxidase domain-containing protein</fullName>
    </recommendedName>
</protein>
<dbReference type="NCBIfam" id="TIGR00562">
    <property type="entry name" value="proto_IX_ox"/>
    <property type="match status" value="1"/>
</dbReference>
<dbReference type="PANTHER" id="PTHR42923:SF3">
    <property type="entry name" value="PROTOPORPHYRINOGEN OXIDASE"/>
    <property type="match status" value="1"/>
</dbReference>
<organism evidence="8">
    <name type="scientific">marine metagenome</name>
    <dbReference type="NCBI Taxonomy" id="408172"/>
    <lineage>
        <taxon>unclassified sequences</taxon>
        <taxon>metagenomes</taxon>
        <taxon>ecological metagenomes</taxon>
    </lineage>
</organism>
<evidence type="ECO:0000256" key="2">
    <source>
        <dbReference type="ARBA" id="ARBA00022630"/>
    </source>
</evidence>
<dbReference type="Gene3D" id="1.10.3110.10">
    <property type="entry name" value="protoporphyrinogen ix oxidase, domain 3"/>
    <property type="match status" value="1"/>
</dbReference>
<comment type="pathway">
    <text evidence="6">Porphyrin-containing compound metabolism.</text>
</comment>
<proteinExistence type="predicted"/>
<dbReference type="Gene3D" id="3.90.660.20">
    <property type="entry name" value="Protoporphyrinogen oxidase, mitochondrial, domain 2"/>
    <property type="match status" value="1"/>
</dbReference>
<evidence type="ECO:0000256" key="1">
    <source>
        <dbReference type="ARBA" id="ARBA00001974"/>
    </source>
</evidence>
<dbReference type="SUPFAM" id="SSF54373">
    <property type="entry name" value="FAD-linked reductases, C-terminal domain"/>
    <property type="match status" value="1"/>
</dbReference>
<dbReference type="SUPFAM" id="SSF51905">
    <property type="entry name" value="FAD/NAD(P)-binding domain"/>
    <property type="match status" value="1"/>
</dbReference>
<evidence type="ECO:0000256" key="3">
    <source>
        <dbReference type="ARBA" id="ARBA00022827"/>
    </source>
</evidence>
<evidence type="ECO:0000313" key="8">
    <source>
        <dbReference type="EMBL" id="SUZ55634.1"/>
    </source>
</evidence>
<evidence type="ECO:0000259" key="7">
    <source>
        <dbReference type="Pfam" id="PF01593"/>
    </source>
</evidence>
<evidence type="ECO:0000256" key="6">
    <source>
        <dbReference type="ARBA" id="ARBA00023444"/>
    </source>
</evidence>
<evidence type="ECO:0000256" key="4">
    <source>
        <dbReference type="ARBA" id="ARBA00023002"/>
    </source>
</evidence>
<accession>A0A381NND2</accession>
<dbReference type="InterPro" id="IPR050464">
    <property type="entry name" value="Zeta_carotene_desat/Oxidored"/>
</dbReference>